<keyword evidence="2" id="KW-1185">Reference proteome</keyword>
<proteinExistence type="predicted"/>
<evidence type="ECO:0000313" key="2">
    <source>
        <dbReference type="Proteomes" id="UP000697995"/>
    </source>
</evidence>
<reference evidence="1 2" key="1">
    <citation type="journal article" date="2020" name="Microorganisms">
        <title>Osmotic Adaptation and Compatible Solute Biosynthesis of Phototrophic Bacteria as Revealed from Genome Analyses.</title>
        <authorList>
            <person name="Imhoff J.F."/>
            <person name="Rahn T."/>
            <person name="Kunzel S."/>
            <person name="Keller A."/>
            <person name="Neulinger S.C."/>
        </authorList>
    </citation>
    <scope>NUCLEOTIDE SEQUENCE [LARGE SCALE GENOMIC DNA]</scope>
    <source>
        <strain evidence="1 2">DSM 15382</strain>
    </source>
</reference>
<protein>
    <submittedName>
        <fullName evidence="1">Uncharacterized protein</fullName>
    </submittedName>
</protein>
<gene>
    <name evidence="1" type="ORF">CKO45_23585</name>
</gene>
<dbReference type="RefSeq" id="WP_133221663.1">
    <property type="nucleotide sequence ID" value="NZ_NRSG01000265.1"/>
</dbReference>
<accession>A0ABS1D2X7</accession>
<name>A0ABS1D2X7_9PROT</name>
<organism evidence="1 2">
    <name type="scientific">Paracraurococcus ruber</name>
    <dbReference type="NCBI Taxonomy" id="77675"/>
    <lineage>
        <taxon>Bacteria</taxon>
        <taxon>Pseudomonadati</taxon>
        <taxon>Pseudomonadota</taxon>
        <taxon>Alphaproteobacteria</taxon>
        <taxon>Acetobacterales</taxon>
        <taxon>Roseomonadaceae</taxon>
        <taxon>Paracraurococcus</taxon>
    </lineage>
</organism>
<sequence>MSLAEGSVVKGSGAEVYVVLGGQRRWIVSEQALNASYGGWAAVRNVADAELNALPLGAPVGTIPDGTLFKGSGPEVYVIQGGQRRHVPNPQVLETLGGWAKVSLILDGNLNAIPKGAPLPTQGPVSIGPVEVSKQEEVGSNKTMRTRAVLYRNGHMDIDVYTESRHLTEGLRGHLYITCIDDQGRAHWVTDEFVCTTRGSVPDLFTPSKGTNAFSVNLPEPVGRLTARLEIHHSTGPLGDALAGVKNFIAGTKDVYDEIKPFLEKLTMAMA</sequence>
<evidence type="ECO:0000313" key="1">
    <source>
        <dbReference type="EMBL" id="MBK1661197.1"/>
    </source>
</evidence>
<dbReference type="EMBL" id="NRSG01000265">
    <property type="protein sequence ID" value="MBK1661197.1"/>
    <property type="molecule type" value="Genomic_DNA"/>
</dbReference>
<comment type="caution">
    <text evidence="1">The sequence shown here is derived from an EMBL/GenBank/DDBJ whole genome shotgun (WGS) entry which is preliminary data.</text>
</comment>
<dbReference type="Proteomes" id="UP000697995">
    <property type="component" value="Unassembled WGS sequence"/>
</dbReference>